<feature type="domain" description="Glucose-methanol-choline oxidoreductase N-terminal" evidence="8">
    <location>
        <begin position="82"/>
        <end position="105"/>
    </location>
</feature>
<evidence type="ECO:0000313" key="11">
    <source>
        <dbReference type="Proteomes" id="UP000031501"/>
    </source>
</evidence>
<gene>
    <name evidence="10" type="ORF">LK07_28680</name>
</gene>
<dbReference type="KEGG" id="splu:LK06_027510"/>
<comment type="similarity">
    <text evidence="2 7">Belongs to the GMC oxidoreductase family.</text>
</comment>
<dbReference type="STRING" id="1355015.LK06_027510"/>
<accession>A0A221P524</accession>
<dbReference type="PROSITE" id="PS00624">
    <property type="entry name" value="GMC_OXRED_2"/>
    <property type="match status" value="1"/>
</dbReference>
<dbReference type="PANTHER" id="PTHR11552:SF147">
    <property type="entry name" value="CHOLINE DEHYDROGENASE, MITOCHONDRIAL"/>
    <property type="match status" value="1"/>
</dbReference>
<dbReference type="Gene3D" id="3.30.560.10">
    <property type="entry name" value="Glucose Oxidase, domain 3"/>
    <property type="match status" value="1"/>
</dbReference>
<name>A0A221P524_9ACTN</name>
<dbReference type="SUPFAM" id="SSF51905">
    <property type="entry name" value="FAD/NAD(P)-binding domain"/>
    <property type="match status" value="1"/>
</dbReference>
<comment type="cofactor">
    <cofactor evidence="1 6">
        <name>FAD</name>
        <dbReference type="ChEBI" id="CHEBI:57692"/>
    </cofactor>
</comment>
<organism evidence="10 11">
    <name type="scientific">Streptomyces pluripotens</name>
    <dbReference type="NCBI Taxonomy" id="1355015"/>
    <lineage>
        <taxon>Bacteria</taxon>
        <taxon>Bacillati</taxon>
        <taxon>Actinomycetota</taxon>
        <taxon>Actinomycetes</taxon>
        <taxon>Kitasatosporales</taxon>
        <taxon>Streptomycetaceae</taxon>
        <taxon>Streptomyces</taxon>
    </lineage>
</organism>
<dbReference type="Proteomes" id="UP000031501">
    <property type="component" value="Chromosome"/>
</dbReference>
<dbReference type="Gene3D" id="3.50.50.60">
    <property type="entry name" value="FAD/NAD(P)-binding domain"/>
    <property type="match status" value="1"/>
</dbReference>
<evidence type="ECO:0000259" key="9">
    <source>
        <dbReference type="PROSITE" id="PS00624"/>
    </source>
</evidence>
<dbReference type="SUPFAM" id="SSF54373">
    <property type="entry name" value="FAD-linked reductases, C-terminal domain"/>
    <property type="match status" value="1"/>
</dbReference>
<dbReference type="GO" id="GO:0050660">
    <property type="term" value="F:flavin adenine dinucleotide binding"/>
    <property type="evidence" value="ECO:0007669"/>
    <property type="project" value="InterPro"/>
</dbReference>
<evidence type="ECO:0000259" key="8">
    <source>
        <dbReference type="PROSITE" id="PS00623"/>
    </source>
</evidence>
<keyword evidence="11" id="KW-1185">Reference proteome</keyword>
<evidence type="ECO:0000256" key="1">
    <source>
        <dbReference type="ARBA" id="ARBA00001974"/>
    </source>
</evidence>
<evidence type="ECO:0000256" key="4">
    <source>
        <dbReference type="ARBA" id="ARBA00022827"/>
    </source>
</evidence>
<evidence type="ECO:0000256" key="2">
    <source>
        <dbReference type="ARBA" id="ARBA00010790"/>
    </source>
</evidence>
<dbReference type="InterPro" id="IPR036188">
    <property type="entry name" value="FAD/NAD-bd_sf"/>
</dbReference>
<reference evidence="10 11" key="1">
    <citation type="submission" date="2017-07" db="EMBL/GenBank/DDBJ databases">
        <title>Genome sequence of Streptomyces pluripotens MUSC 137T.</title>
        <authorList>
            <person name="Ser H.-L."/>
            <person name="Lee L.-H."/>
        </authorList>
    </citation>
    <scope>NUCLEOTIDE SEQUENCE [LARGE SCALE GENOMIC DNA]</scope>
    <source>
        <strain evidence="10 11">MUSC 137</strain>
    </source>
</reference>
<dbReference type="Pfam" id="PF05199">
    <property type="entry name" value="GMC_oxred_C"/>
    <property type="match status" value="1"/>
</dbReference>
<feature type="active site" description="Proton acceptor" evidence="5">
    <location>
        <position position="489"/>
    </location>
</feature>
<keyword evidence="3 7" id="KW-0285">Flavoprotein</keyword>
<keyword evidence="4 6" id="KW-0274">FAD</keyword>
<evidence type="ECO:0000256" key="3">
    <source>
        <dbReference type="ARBA" id="ARBA00022630"/>
    </source>
</evidence>
<dbReference type="OrthoDB" id="9785276at2"/>
<feature type="domain" description="Glucose-methanol-choline oxidoreductase N-terminal" evidence="9">
    <location>
        <begin position="237"/>
        <end position="251"/>
    </location>
</feature>
<dbReference type="InterPro" id="IPR007867">
    <property type="entry name" value="GMC_OxRtase_C"/>
</dbReference>
<sequence length="508" mass="54409">MSRWDYVIVGAGSAGCVLADRLSADGAAEVLLIEAGTGNPETRPEVQVPILFPRLFGGDLDWNFSTTPQPGLADRSIPIPRGKAVGGSSVINAQLWTRGHRADYDGWAASGLTGWSHDDLQPYFDRAEQRISLTGLRYPLPVTPAFVNACARLGYAPAAEVQEGYALARATHRDGLRHSSADAYLGPARERPNLTVLADTLVRRVLFEGTRATGVEVEGESGVEVLRAEREVVLSAGSVGSPHLLLLSGVGPAGELSRHGVPVVRDLPSVGRDLTDHLLVPLAFEAMGFQSPGAVASPEQVSQYLRDRSGTLDSIISEALLFLRTREEIEAPDIEVVHLVVPLGEHERPAAHGLALGVILLRPRSRGTITLRSADPHDAPLIDPHYLSDEAGDDLATLVAGIRAAQRILRQPDFAQWLGKPLTDGALSEDVDDIAAYVRATGGSIHHLVSTCRMGTDEHSVVDPEFRVRGLTGLRVVDASAMPSLVRAHTHAPVTMLAERAADVLLQH</sequence>
<dbReference type="Pfam" id="PF00732">
    <property type="entry name" value="GMC_oxred_N"/>
    <property type="match status" value="1"/>
</dbReference>
<evidence type="ECO:0000256" key="7">
    <source>
        <dbReference type="RuleBase" id="RU003968"/>
    </source>
</evidence>
<dbReference type="EMBL" id="CP022433">
    <property type="protein sequence ID" value="ASN27351.1"/>
    <property type="molecule type" value="Genomic_DNA"/>
</dbReference>
<protein>
    <recommendedName>
        <fullName evidence="8 9">Glucose-methanol-choline oxidoreductase N-terminal domain-containing protein</fullName>
    </recommendedName>
</protein>
<dbReference type="PANTHER" id="PTHR11552">
    <property type="entry name" value="GLUCOSE-METHANOL-CHOLINE GMC OXIDOREDUCTASE"/>
    <property type="match status" value="1"/>
</dbReference>
<proteinExistence type="inferred from homology"/>
<dbReference type="InterPro" id="IPR012132">
    <property type="entry name" value="GMC_OxRdtase"/>
</dbReference>
<dbReference type="RefSeq" id="WP_039648268.1">
    <property type="nucleotide sequence ID" value="NZ_CP021080.1"/>
</dbReference>
<feature type="binding site" evidence="6">
    <location>
        <position position="202"/>
    </location>
    <ligand>
        <name>FAD</name>
        <dbReference type="ChEBI" id="CHEBI:57692"/>
    </ligand>
</feature>
<dbReference type="AlphaFoldDB" id="A0A221P524"/>
<evidence type="ECO:0000256" key="5">
    <source>
        <dbReference type="PIRSR" id="PIRSR000137-1"/>
    </source>
</evidence>
<evidence type="ECO:0000313" key="10">
    <source>
        <dbReference type="EMBL" id="ASN27351.1"/>
    </source>
</evidence>
<dbReference type="GO" id="GO:0016614">
    <property type="term" value="F:oxidoreductase activity, acting on CH-OH group of donors"/>
    <property type="evidence" value="ECO:0007669"/>
    <property type="project" value="InterPro"/>
</dbReference>
<evidence type="ECO:0000256" key="6">
    <source>
        <dbReference type="PIRSR" id="PIRSR000137-2"/>
    </source>
</evidence>
<dbReference type="PROSITE" id="PS00623">
    <property type="entry name" value="GMC_OXRED_1"/>
    <property type="match status" value="1"/>
</dbReference>
<dbReference type="PROSITE" id="PS51257">
    <property type="entry name" value="PROKAR_LIPOPROTEIN"/>
    <property type="match status" value="1"/>
</dbReference>
<dbReference type="InterPro" id="IPR000172">
    <property type="entry name" value="GMC_OxRdtase_N"/>
</dbReference>
<feature type="active site" description="Proton donor" evidence="5">
    <location>
        <position position="447"/>
    </location>
</feature>
<dbReference type="PIRSF" id="PIRSF000137">
    <property type="entry name" value="Alcohol_oxidase"/>
    <property type="match status" value="1"/>
</dbReference>